<comment type="caution">
    <text evidence="2">The sequence shown here is derived from an EMBL/GenBank/DDBJ whole genome shotgun (WGS) entry which is preliminary data.</text>
</comment>
<name>W9H4S3_9PROT</name>
<feature type="region of interest" description="Disordered" evidence="1">
    <location>
        <begin position="77"/>
        <end position="122"/>
    </location>
</feature>
<gene>
    <name evidence="2" type="ORF">N825_30585</name>
</gene>
<sequence length="122" mass="12803">MARAASAPPSGFVLPAATPAATMASVGSVSMTTKPNSFNAETTLSAIPKGEDEPDPSVAESMSFFISKSTFTLLERRTRTTGVQAKGWRIPESHTPRPAENTPHRGPMAPRVFKSPMSGSAA</sequence>
<proteinExistence type="predicted"/>
<protein>
    <submittedName>
        <fullName evidence="2">Uncharacterized protein</fullName>
    </submittedName>
</protein>
<evidence type="ECO:0000256" key="1">
    <source>
        <dbReference type="SAM" id="MobiDB-lite"/>
    </source>
</evidence>
<keyword evidence="3" id="KW-1185">Reference proteome</keyword>
<organism evidence="2 3">
    <name type="scientific">Skermanella stibiiresistens SB22</name>
    <dbReference type="NCBI Taxonomy" id="1385369"/>
    <lineage>
        <taxon>Bacteria</taxon>
        <taxon>Pseudomonadati</taxon>
        <taxon>Pseudomonadota</taxon>
        <taxon>Alphaproteobacteria</taxon>
        <taxon>Rhodospirillales</taxon>
        <taxon>Azospirillaceae</taxon>
        <taxon>Skermanella</taxon>
    </lineage>
</organism>
<evidence type="ECO:0000313" key="3">
    <source>
        <dbReference type="Proteomes" id="UP000019486"/>
    </source>
</evidence>
<reference evidence="2 3" key="1">
    <citation type="submission" date="2013-08" db="EMBL/GenBank/DDBJ databases">
        <title>The genome sequence of Skermanella stibiiresistens.</title>
        <authorList>
            <person name="Zhu W."/>
            <person name="Wang G."/>
        </authorList>
    </citation>
    <scope>NUCLEOTIDE SEQUENCE [LARGE SCALE GENOMIC DNA]</scope>
    <source>
        <strain evidence="2 3">SB22</strain>
    </source>
</reference>
<dbReference type="AlphaFoldDB" id="W9H4S3"/>
<accession>W9H4S3</accession>
<evidence type="ECO:0000313" key="2">
    <source>
        <dbReference type="EMBL" id="EWY41220.1"/>
    </source>
</evidence>
<dbReference type="EMBL" id="AVFL01000005">
    <property type="protein sequence ID" value="EWY41220.1"/>
    <property type="molecule type" value="Genomic_DNA"/>
</dbReference>
<dbReference type="Proteomes" id="UP000019486">
    <property type="component" value="Unassembled WGS sequence"/>
</dbReference>